<dbReference type="AlphaFoldDB" id="A0A381TDE1"/>
<accession>A0A381TDE1</accession>
<proteinExistence type="predicted"/>
<protein>
    <submittedName>
        <fullName evidence="1">Uncharacterized protein</fullName>
    </submittedName>
</protein>
<gene>
    <name evidence="1" type="ORF">METZ01_LOCUS65591</name>
</gene>
<reference evidence="1" key="1">
    <citation type="submission" date="2018-05" db="EMBL/GenBank/DDBJ databases">
        <authorList>
            <person name="Lanie J.A."/>
            <person name="Ng W.-L."/>
            <person name="Kazmierczak K.M."/>
            <person name="Andrzejewski T.M."/>
            <person name="Davidsen T.M."/>
            <person name="Wayne K.J."/>
            <person name="Tettelin H."/>
            <person name="Glass J.I."/>
            <person name="Rusch D."/>
            <person name="Podicherti R."/>
            <person name="Tsui H.-C.T."/>
            <person name="Winkler M.E."/>
        </authorList>
    </citation>
    <scope>NUCLEOTIDE SEQUENCE</scope>
</reference>
<sequence length="71" mass="8446">MEEGIAGNRLVWLHIQRENQKMILDPLGYDAIKDIDEIHHRNRRKSDDPYIKATSEKIAHHFPKIDDAERR</sequence>
<name>A0A381TDE1_9ZZZZ</name>
<organism evidence="1">
    <name type="scientific">marine metagenome</name>
    <dbReference type="NCBI Taxonomy" id="408172"/>
    <lineage>
        <taxon>unclassified sequences</taxon>
        <taxon>metagenomes</taxon>
        <taxon>ecological metagenomes</taxon>
    </lineage>
</organism>
<dbReference type="EMBL" id="UINC01004223">
    <property type="protein sequence ID" value="SVA12737.1"/>
    <property type="molecule type" value="Genomic_DNA"/>
</dbReference>
<evidence type="ECO:0000313" key="1">
    <source>
        <dbReference type="EMBL" id="SVA12737.1"/>
    </source>
</evidence>